<name>A0ABP8FQE4_9SPHI</name>
<keyword evidence="2" id="KW-1185">Reference proteome</keyword>
<evidence type="ECO:0008006" key="3">
    <source>
        <dbReference type="Google" id="ProtNLM"/>
    </source>
</evidence>
<dbReference type="EMBL" id="BAABFT010000001">
    <property type="protein sequence ID" value="GAA4308851.1"/>
    <property type="molecule type" value="Genomic_DNA"/>
</dbReference>
<protein>
    <recommendedName>
        <fullName evidence="3">Outer membrane protein beta-barrel domain-containing protein</fullName>
    </recommendedName>
</protein>
<reference evidence="2" key="1">
    <citation type="journal article" date="2019" name="Int. J. Syst. Evol. Microbiol.">
        <title>The Global Catalogue of Microorganisms (GCM) 10K type strain sequencing project: providing services to taxonomists for standard genome sequencing and annotation.</title>
        <authorList>
            <consortium name="The Broad Institute Genomics Platform"/>
            <consortium name="The Broad Institute Genome Sequencing Center for Infectious Disease"/>
            <person name="Wu L."/>
            <person name="Ma J."/>
        </authorList>
    </citation>
    <scope>NUCLEOTIDE SEQUENCE [LARGE SCALE GENOMIC DNA]</scope>
    <source>
        <strain evidence="2">JCM 17705</strain>
    </source>
</reference>
<gene>
    <name evidence="1" type="ORF">GCM10023149_02940</name>
</gene>
<organism evidence="1 2">
    <name type="scientific">Mucilaginibacter gynuensis</name>
    <dbReference type="NCBI Taxonomy" id="1302236"/>
    <lineage>
        <taxon>Bacteria</taxon>
        <taxon>Pseudomonadati</taxon>
        <taxon>Bacteroidota</taxon>
        <taxon>Sphingobacteriia</taxon>
        <taxon>Sphingobacteriales</taxon>
        <taxon>Sphingobacteriaceae</taxon>
        <taxon>Mucilaginibacter</taxon>
    </lineage>
</organism>
<comment type="caution">
    <text evidence="1">The sequence shown here is derived from an EMBL/GenBank/DDBJ whole genome shotgun (WGS) entry which is preliminary data.</text>
</comment>
<sequence length="340" mass="37097">MLLSYLQKYITMLKNTFIKAAAASILLFGSLSVNAQSKWRIGFGVDPGLATKDPFQYTLGGDIRLQRDFNNRVSGTLTAGFTHFFEKDHFTGFNQYGSPYNVIPVKAGIKYFVANKLYVGGEAGVGFGFEQWGNSFLWSPSVGLTFSNGLDMSVKYEDYTRSSITRTLALCIAYGFSLKKLSVHKKADAPEGWLLGLAVSPGQTTEGSNGFTLGGELSLHHRLTSNLDASLSGGITHYFSTYPNYYVDQSTVAYSFRTDTTTSNVIPLKAGLRLFAGKKFYVGGEAGIGFATKGGSQFVYSPSIGLQFKNGIDAGIKYEAYSGHNIADVLALRLRYLLKL</sequence>
<proteinExistence type="predicted"/>
<accession>A0ABP8FQE4</accession>
<dbReference type="Proteomes" id="UP001500582">
    <property type="component" value="Unassembled WGS sequence"/>
</dbReference>
<evidence type="ECO:0000313" key="1">
    <source>
        <dbReference type="EMBL" id="GAA4308851.1"/>
    </source>
</evidence>
<evidence type="ECO:0000313" key="2">
    <source>
        <dbReference type="Proteomes" id="UP001500582"/>
    </source>
</evidence>